<dbReference type="EMBL" id="KI680020">
    <property type="protein sequence ID" value="ETL91572.1"/>
    <property type="molecule type" value="Genomic_DNA"/>
</dbReference>
<reference evidence="1" key="1">
    <citation type="submission" date="2013-11" db="EMBL/GenBank/DDBJ databases">
        <title>The Genome Sequence of Phytophthora parasitica CHvinca01.</title>
        <authorList>
            <consortium name="The Broad Institute Genomics Platform"/>
            <person name="Russ C."/>
            <person name="Tyler B."/>
            <person name="Panabieres F."/>
            <person name="Shan W."/>
            <person name="Tripathy S."/>
            <person name="Grunwald N."/>
            <person name="Machado M."/>
            <person name="Johnson C.S."/>
            <person name="Arredondo F."/>
            <person name="Hong C."/>
            <person name="Coffey M."/>
            <person name="Young S.K."/>
            <person name="Zeng Q."/>
            <person name="Gargeya S."/>
            <person name="Fitzgerald M."/>
            <person name="Abouelleil A."/>
            <person name="Alvarado L."/>
            <person name="Chapman S.B."/>
            <person name="Gainer-Dewar J."/>
            <person name="Goldberg J."/>
            <person name="Griggs A."/>
            <person name="Gujja S."/>
            <person name="Hansen M."/>
            <person name="Howarth C."/>
            <person name="Imamovic A."/>
            <person name="Ireland A."/>
            <person name="Larimer J."/>
            <person name="McCowan C."/>
            <person name="Murphy C."/>
            <person name="Pearson M."/>
            <person name="Poon T.W."/>
            <person name="Priest M."/>
            <person name="Roberts A."/>
            <person name="Saif S."/>
            <person name="Shea T."/>
            <person name="Sykes S."/>
            <person name="Wortman J."/>
            <person name="Nusbaum C."/>
            <person name="Birren B."/>
        </authorList>
    </citation>
    <scope>NUCLEOTIDE SEQUENCE [LARGE SCALE GENOMIC DNA]</scope>
    <source>
        <strain evidence="1">CHvinca01</strain>
    </source>
</reference>
<accession>W2L2H3</accession>
<evidence type="ECO:0000313" key="1">
    <source>
        <dbReference type="EMBL" id="ETL91572.1"/>
    </source>
</evidence>
<dbReference type="Proteomes" id="UP000054423">
    <property type="component" value="Unassembled WGS sequence"/>
</dbReference>
<dbReference type="AlphaFoldDB" id="W2L2H3"/>
<proteinExistence type="predicted"/>
<sequence length="43" mass="4974">MTIDYTLMRGARVSSDQGVFWCIKVRFHAVGQLEMLLQTTLEQ</sequence>
<protein>
    <submittedName>
        <fullName evidence="1">Uncharacterized protein</fullName>
    </submittedName>
</protein>
<name>W2L2H3_PHYNI</name>
<gene>
    <name evidence="1" type="ORF">L917_09890</name>
</gene>
<organism evidence="1">
    <name type="scientific">Phytophthora nicotianae</name>
    <name type="common">Potato buckeye rot agent</name>
    <name type="synonym">Phytophthora parasitica</name>
    <dbReference type="NCBI Taxonomy" id="4792"/>
    <lineage>
        <taxon>Eukaryota</taxon>
        <taxon>Sar</taxon>
        <taxon>Stramenopiles</taxon>
        <taxon>Oomycota</taxon>
        <taxon>Peronosporomycetes</taxon>
        <taxon>Peronosporales</taxon>
        <taxon>Peronosporaceae</taxon>
        <taxon>Phytophthora</taxon>
    </lineage>
</organism>